<keyword evidence="3" id="KW-1185">Reference proteome</keyword>
<feature type="compositionally biased region" description="Basic residues" evidence="1">
    <location>
        <begin position="516"/>
        <end position="529"/>
    </location>
</feature>
<dbReference type="Proteomes" id="UP000054007">
    <property type="component" value="Unassembled WGS sequence"/>
</dbReference>
<name>A0A0D7AZV4_9AGAR</name>
<feature type="compositionally biased region" description="Basic and acidic residues" evidence="1">
    <location>
        <begin position="530"/>
        <end position="540"/>
    </location>
</feature>
<reference evidence="2 3" key="1">
    <citation type="journal article" date="2015" name="Fungal Genet. Biol.">
        <title>Evolution of novel wood decay mechanisms in Agaricales revealed by the genome sequences of Fistulina hepatica and Cylindrobasidium torrendii.</title>
        <authorList>
            <person name="Floudas D."/>
            <person name="Held B.W."/>
            <person name="Riley R."/>
            <person name="Nagy L.G."/>
            <person name="Koehler G."/>
            <person name="Ransdell A.S."/>
            <person name="Younus H."/>
            <person name="Chow J."/>
            <person name="Chiniquy J."/>
            <person name="Lipzen A."/>
            <person name="Tritt A."/>
            <person name="Sun H."/>
            <person name="Haridas S."/>
            <person name="LaButti K."/>
            <person name="Ohm R.A."/>
            <person name="Kues U."/>
            <person name="Blanchette R.A."/>
            <person name="Grigoriev I.V."/>
            <person name="Minto R.E."/>
            <person name="Hibbett D.S."/>
        </authorList>
    </citation>
    <scope>NUCLEOTIDE SEQUENCE [LARGE SCALE GENOMIC DNA]</scope>
    <source>
        <strain evidence="2 3">FP15055 ss-10</strain>
    </source>
</reference>
<dbReference type="EMBL" id="KN880696">
    <property type="protein sequence ID" value="KIY63434.1"/>
    <property type="molecule type" value="Genomic_DNA"/>
</dbReference>
<evidence type="ECO:0000313" key="3">
    <source>
        <dbReference type="Proteomes" id="UP000054007"/>
    </source>
</evidence>
<dbReference type="AlphaFoldDB" id="A0A0D7AZV4"/>
<evidence type="ECO:0000313" key="2">
    <source>
        <dbReference type="EMBL" id="KIY63434.1"/>
    </source>
</evidence>
<accession>A0A0D7AZV4</accession>
<proteinExistence type="predicted"/>
<organism evidence="2 3">
    <name type="scientific">Cylindrobasidium torrendii FP15055 ss-10</name>
    <dbReference type="NCBI Taxonomy" id="1314674"/>
    <lineage>
        <taxon>Eukaryota</taxon>
        <taxon>Fungi</taxon>
        <taxon>Dikarya</taxon>
        <taxon>Basidiomycota</taxon>
        <taxon>Agaricomycotina</taxon>
        <taxon>Agaricomycetes</taxon>
        <taxon>Agaricomycetidae</taxon>
        <taxon>Agaricales</taxon>
        <taxon>Marasmiineae</taxon>
        <taxon>Physalacriaceae</taxon>
        <taxon>Cylindrobasidium</taxon>
    </lineage>
</organism>
<evidence type="ECO:0000256" key="1">
    <source>
        <dbReference type="SAM" id="MobiDB-lite"/>
    </source>
</evidence>
<sequence>MTADFMQKMALEVVQPARAKNNPINCAYSLGQGLYQMVKHWNDVAGYQPIQGLVITMLSVCQLLQAHVSIGHWAPPAHDKVLWFYRSTHLQPSSFIRFALEMLVAIITRAMEMWRKYDKDDTFLESTSKARTMLMRLLKAAEKNGECPLNYEGEEEETRAKEDEKAKLPEEYKKKLDGYMAIRKLNEQRLSLNIRETDSAQLAKAFIAEHNGVVAAIAELLGCCGALGRYIEYQTTIVAPESEALHHASASLADSMEKMRKRITLFMPEIPAIRQVDIETITSLEPVSGYLFLSLRDLLGFAEEVISAAIELGDDEGLEFLEQHRIDEDLVAENVKFCVRAKDNIEKGEKRVIRQAIKLLANQKPSAMRKNTKRSIDADEYDGEGVVKKRSKVQENTDRLSHPSPLNVLKGKGAISQYPDDIKTKTKTIRWAPLPERVFPEGHKFNENMARSGNGRAKWARGLTMPKEAVVLPNGRLNQIDADSARVYMLMPGHPSKPIIWSDKDDELEKLERHRAERRRSKPLQKYRAKQVEERKKRMQ</sequence>
<gene>
    <name evidence="2" type="ORF">CYLTODRAFT_426106</name>
</gene>
<protein>
    <submittedName>
        <fullName evidence="2">Uncharacterized protein</fullName>
    </submittedName>
</protein>
<feature type="region of interest" description="Disordered" evidence="1">
    <location>
        <begin position="513"/>
        <end position="540"/>
    </location>
</feature>